<evidence type="ECO:0000256" key="4">
    <source>
        <dbReference type="ARBA" id="ARBA00022989"/>
    </source>
</evidence>
<dbReference type="PANTHER" id="PTHR34820:SF4">
    <property type="entry name" value="INNER MEMBRANE PROTEIN YEBZ"/>
    <property type="match status" value="1"/>
</dbReference>
<feature type="transmembrane region" description="Helical" evidence="6">
    <location>
        <begin position="73"/>
        <end position="92"/>
    </location>
</feature>
<reference evidence="9" key="1">
    <citation type="journal article" date="2019" name="Int. J. Syst. Evol. Microbiol.">
        <title>The Global Catalogue of Microorganisms (GCM) 10K type strain sequencing project: providing services to taxonomists for standard genome sequencing and annotation.</title>
        <authorList>
            <consortium name="The Broad Institute Genomics Platform"/>
            <consortium name="The Broad Institute Genome Sequencing Center for Infectious Disease"/>
            <person name="Wu L."/>
            <person name="Ma J."/>
        </authorList>
    </citation>
    <scope>NUCLEOTIDE SEQUENCE [LARGE SCALE GENOMIC DNA]</scope>
    <source>
        <strain evidence="9">CCTCC AB 2013263</strain>
    </source>
</reference>
<feature type="transmembrane region" description="Helical" evidence="6">
    <location>
        <begin position="230"/>
        <end position="249"/>
    </location>
</feature>
<name>A0ABV8AC51_9DEIO</name>
<keyword evidence="9" id="KW-1185">Reference proteome</keyword>
<dbReference type="PANTHER" id="PTHR34820">
    <property type="entry name" value="INNER MEMBRANE PROTEIN YEBZ"/>
    <property type="match status" value="1"/>
</dbReference>
<dbReference type="Pfam" id="PF05425">
    <property type="entry name" value="CopD"/>
    <property type="match status" value="1"/>
</dbReference>
<sequence>MLAQLLLYAGAALLVGGVAVRHLVKPGSLRLRWLPTGLLLLVAGAVWKTYGVLRELDMLNLTDTLDFLTRVPAGRAALLLVIGACVLLAAHLSRFSRLTELGAAALTLWGLAGLGHGSTHGAFVRFVHVLHGGAMSVWVVGVATLLLIRPRQIEALKRFSPVAAGCVGVLISSGLIMTSSHTGSLLRLPDTLYGQRLILKLLVFGVVLGLAFVVRRALLGQARASRCLGLEFFLLLVILWLTSSLVGLAPPSHGSLP</sequence>
<keyword evidence="5 6" id="KW-0472">Membrane</keyword>
<accession>A0ABV8AC51</accession>
<feature type="transmembrane region" description="Helical" evidence="6">
    <location>
        <begin position="31"/>
        <end position="53"/>
    </location>
</feature>
<keyword evidence="4 6" id="KW-1133">Transmembrane helix</keyword>
<evidence type="ECO:0000256" key="1">
    <source>
        <dbReference type="ARBA" id="ARBA00004651"/>
    </source>
</evidence>
<dbReference type="Proteomes" id="UP001595748">
    <property type="component" value="Unassembled WGS sequence"/>
</dbReference>
<evidence type="ECO:0000256" key="2">
    <source>
        <dbReference type="ARBA" id="ARBA00022475"/>
    </source>
</evidence>
<comment type="subcellular location">
    <subcellularLocation>
        <location evidence="1">Cell membrane</location>
        <topology evidence="1">Multi-pass membrane protein</topology>
    </subcellularLocation>
</comment>
<dbReference type="EMBL" id="JBHRZF010000223">
    <property type="protein sequence ID" value="MFC3863024.1"/>
    <property type="molecule type" value="Genomic_DNA"/>
</dbReference>
<evidence type="ECO:0000259" key="7">
    <source>
        <dbReference type="Pfam" id="PF05425"/>
    </source>
</evidence>
<dbReference type="RefSeq" id="WP_380080961.1">
    <property type="nucleotide sequence ID" value="NZ_JBHRZF010000223.1"/>
</dbReference>
<evidence type="ECO:0000313" key="8">
    <source>
        <dbReference type="EMBL" id="MFC3863024.1"/>
    </source>
</evidence>
<comment type="caution">
    <text evidence="8">The sequence shown here is derived from an EMBL/GenBank/DDBJ whole genome shotgun (WGS) entry which is preliminary data.</text>
</comment>
<keyword evidence="3 6" id="KW-0812">Transmembrane</keyword>
<proteinExistence type="predicted"/>
<protein>
    <submittedName>
        <fullName evidence="8">Copper resistance D family protein</fullName>
    </submittedName>
</protein>
<feature type="transmembrane region" description="Helical" evidence="6">
    <location>
        <begin position="6"/>
        <end position="24"/>
    </location>
</feature>
<organism evidence="8 9">
    <name type="scientific">Deinococcus antarcticus</name>
    <dbReference type="NCBI Taxonomy" id="1298767"/>
    <lineage>
        <taxon>Bacteria</taxon>
        <taxon>Thermotogati</taxon>
        <taxon>Deinococcota</taxon>
        <taxon>Deinococci</taxon>
        <taxon>Deinococcales</taxon>
        <taxon>Deinococcaceae</taxon>
        <taxon>Deinococcus</taxon>
    </lineage>
</organism>
<dbReference type="InterPro" id="IPR032694">
    <property type="entry name" value="CopC/D"/>
</dbReference>
<feature type="transmembrane region" description="Helical" evidence="6">
    <location>
        <begin position="129"/>
        <end position="147"/>
    </location>
</feature>
<gene>
    <name evidence="8" type="ORF">ACFOPQ_19865</name>
</gene>
<evidence type="ECO:0000256" key="3">
    <source>
        <dbReference type="ARBA" id="ARBA00022692"/>
    </source>
</evidence>
<feature type="transmembrane region" description="Helical" evidence="6">
    <location>
        <begin position="104"/>
        <end position="123"/>
    </location>
</feature>
<evidence type="ECO:0000313" key="9">
    <source>
        <dbReference type="Proteomes" id="UP001595748"/>
    </source>
</evidence>
<dbReference type="InterPro" id="IPR008457">
    <property type="entry name" value="Cu-R_CopD_dom"/>
</dbReference>
<evidence type="ECO:0000256" key="6">
    <source>
        <dbReference type="SAM" id="Phobius"/>
    </source>
</evidence>
<evidence type="ECO:0000256" key="5">
    <source>
        <dbReference type="ARBA" id="ARBA00023136"/>
    </source>
</evidence>
<feature type="transmembrane region" description="Helical" evidence="6">
    <location>
        <begin position="159"/>
        <end position="177"/>
    </location>
</feature>
<feature type="domain" description="Copper resistance protein D" evidence="7">
    <location>
        <begin position="154"/>
        <end position="245"/>
    </location>
</feature>
<feature type="transmembrane region" description="Helical" evidence="6">
    <location>
        <begin position="197"/>
        <end position="218"/>
    </location>
</feature>
<keyword evidence="2" id="KW-1003">Cell membrane</keyword>